<sequence length="178" mass="19700">MDSTQGQTVETNTDTVTLVNLDRSKTATNGNDKLLILTKEKPIIEPVQPLKTFLPQMEESNRNLDKEAADIGVTVIKAGGEEEEEEEGNTSEESSSEEGETSNEEDSDTEEISEKELEQVTQSVFKKKIKLDVDLIRVDEAVDLSDVSVQAVEQLPKGFVEETIEDANSGRKLIEELD</sequence>
<evidence type="ECO:0000313" key="3">
    <source>
        <dbReference type="Proteomes" id="UP000218231"/>
    </source>
</evidence>
<organism evidence="2 3">
    <name type="scientific">Diploscapter pachys</name>
    <dbReference type="NCBI Taxonomy" id="2018661"/>
    <lineage>
        <taxon>Eukaryota</taxon>
        <taxon>Metazoa</taxon>
        <taxon>Ecdysozoa</taxon>
        <taxon>Nematoda</taxon>
        <taxon>Chromadorea</taxon>
        <taxon>Rhabditida</taxon>
        <taxon>Rhabditina</taxon>
        <taxon>Rhabditomorpha</taxon>
        <taxon>Rhabditoidea</taxon>
        <taxon>Rhabditidae</taxon>
        <taxon>Diploscapter</taxon>
    </lineage>
</organism>
<dbReference type="EMBL" id="LIAE01010492">
    <property type="protein sequence ID" value="PAV59910.1"/>
    <property type="molecule type" value="Genomic_DNA"/>
</dbReference>
<accession>A0A2A2JDU8</accession>
<protein>
    <submittedName>
        <fullName evidence="2">Uncharacterized protein</fullName>
    </submittedName>
</protein>
<evidence type="ECO:0000313" key="2">
    <source>
        <dbReference type="EMBL" id="PAV59910.1"/>
    </source>
</evidence>
<gene>
    <name evidence="2" type="ORF">WR25_12510</name>
</gene>
<reference evidence="2 3" key="1">
    <citation type="journal article" date="2017" name="Curr. Biol.">
        <title>Genome architecture and evolution of a unichromosomal asexual nematode.</title>
        <authorList>
            <person name="Fradin H."/>
            <person name="Zegar C."/>
            <person name="Gutwein M."/>
            <person name="Lucas J."/>
            <person name="Kovtun M."/>
            <person name="Corcoran D."/>
            <person name="Baugh L.R."/>
            <person name="Kiontke K."/>
            <person name="Gunsalus K."/>
            <person name="Fitch D.H."/>
            <person name="Piano F."/>
        </authorList>
    </citation>
    <scope>NUCLEOTIDE SEQUENCE [LARGE SCALE GENOMIC DNA]</scope>
    <source>
        <strain evidence="2">PF1309</strain>
    </source>
</reference>
<keyword evidence="3" id="KW-1185">Reference proteome</keyword>
<feature type="compositionally biased region" description="Basic and acidic residues" evidence="1">
    <location>
        <begin position="59"/>
        <end position="69"/>
    </location>
</feature>
<comment type="caution">
    <text evidence="2">The sequence shown here is derived from an EMBL/GenBank/DDBJ whole genome shotgun (WGS) entry which is preliminary data.</text>
</comment>
<dbReference type="Proteomes" id="UP000218231">
    <property type="component" value="Unassembled WGS sequence"/>
</dbReference>
<proteinExistence type="predicted"/>
<feature type="compositionally biased region" description="Acidic residues" evidence="1">
    <location>
        <begin position="81"/>
        <end position="111"/>
    </location>
</feature>
<evidence type="ECO:0000256" key="1">
    <source>
        <dbReference type="SAM" id="MobiDB-lite"/>
    </source>
</evidence>
<feature type="region of interest" description="Disordered" evidence="1">
    <location>
        <begin position="56"/>
        <end position="117"/>
    </location>
</feature>
<dbReference type="AlphaFoldDB" id="A0A2A2JDU8"/>
<name>A0A2A2JDU8_9BILA</name>